<name>A0A239ZK46_CLOCO</name>
<sequence>MKKNLKEIVITGFALFSMFFGAGNLIFPPTLGYMAGESWIVATFGFLITCISLPILGIISIAMVGGTIEKFTNKVGKNFGKILFTVIMLAIGPLFCIPRTGATTFELGVLPMFPNSNPIIFSIIFFGISYIFSANESKVVDKIGIVLTPILLGSLGLIIIKGIINPIGVPISSDLQNPFSIGFTEGYQTMDAIGSMIVAQMVIANLIVKGYKSKEQQVNITSKAGVVAAICLGLVYGGLAYIGATSKSVFPANMSRTTLLIEITQSILGSYSKYIFGGAISIACLTTSVGLTATCGNYFNKLSNNKIRYKTVVLIISIFSCIISNYGVETIINLAVPVLVTLYPVVIILILLNLFNKIIPNRGTYIGAVYGALIVSVFMSLESIGLKIPFIVDVIYQFPLSKEGFFWIVPSLLGGTCGTILNYRRKNNFSYKDA</sequence>
<dbReference type="AlphaFoldDB" id="A0A239ZK46"/>
<evidence type="ECO:0000313" key="11">
    <source>
        <dbReference type="Proteomes" id="UP000528432"/>
    </source>
</evidence>
<feature type="transmembrane region" description="Helical" evidence="9">
    <location>
        <begin position="404"/>
        <end position="423"/>
    </location>
</feature>
<accession>A0A239ZK46</accession>
<feature type="transmembrane region" description="Helical" evidence="9">
    <location>
        <begin position="367"/>
        <end position="392"/>
    </location>
</feature>
<keyword evidence="8 9" id="KW-0472">Membrane</keyword>
<dbReference type="GO" id="GO:0015188">
    <property type="term" value="F:L-isoleucine transmembrane transporter activity"/>
    <property type="evidence" value="ECO:0007669"/>
    <property type="project" value="TreeGrafter"/>
</dbReference>
<dbReference type="NCBIfam" id="TIGR00796">
    <property type="entry name" value="livcs"/>
    <property type="match status" value="1"/>
</dbReference>
<dbReference type="PANTHER" id="PTHR30588:SF0">
    <property type="entry name" value="BRANCHED-CHAIN AMINO ACID PERMEASE BRNQ"/>
    <property type="match status" value="1"/>
</dbReference>
<dbReference type="RefSeq" id="WP_095177462.1">
    <property type="nucleotide sequence ID" value="NZ_JAAZKZ010000031.1"/>
</dbReference>
<feature type="transmembrane region" description="Helical" evidence="9">
    <location>
        <begin position="220"/>
        <end position="244"/>
    </location>
</feature>
<feature type="transmembrane region" description="Helical" evidence="9">
    <location>
        <begin position="274"/>
        <end position="299"/>
    </location>
</feature>
<comment type="caution">
    <text evidence="10">The sequence shown here is derived from an EMBL/GenBank/DDBJ whole genome shotgun (WGS) entry which is preliminary data.</text>
</comment>
<evidence type="ECO:0000256" key="6">
    <source>
        <dbReference type="ARBA" id="ARBA00022970"/>
    </source>
</evidence>
<feature type="transmembrane region" description="Helical" evidence="9">
    <location>
        <begin position="39"/>
        <end position="66"/>
    </location>
</feature>
<dbReference type="GO" id="GO:0005304">
    <property type="term" value="F:L-valine transmembrane transporter activity"/>
    <property type="evidence" value="ECO:0007669"/>
    <property type="project" value="TreeGrafter"/>
</dbReference>
<dbReference type="GO" id="GO:0005886">
    <property type="term" value="C:plasma membrane"/>
    <property type="evidence" value="ECO:0007669"/>
    <property type="project" value="UniProtKB-SubCell"/>
</dbReference>
<comment type="subcellular location">
    <subcellularLocation>
        <location evidence="1 9">Cell membrane</location>
        <topology evidence="1 9">Multi-pass membrane protein</topology>
    </subcellularLocation>
</comment>
<dbReference type="Proteomes" id="UP000528432">
    <property type="component" value="Unassembled WGS sequence"/>
</dbReference>
<feature type="transmembrane region" description="Helical" evidence="9">
    <location>
        <begin position="187"/>
        <end position="208"/>
    </location>
</feature>
<feature type="transmembrane region" description="Helical" evidence="9">
    <location>
        <begin position="145"/>
        <end position="167"/>
    </location>
</feature>
<evidence type="ECO:0000256" key="7">
    <source>
        <dbReference type="ARBA" id="ARBA00022989"/>
    </source>
</evidence>
<keyword evidence="5 9" id="KW-0812">Transmembrane</keyword>
<keyword evidence="6 9" id="KW-0029">Amino-acid transport</keyword>
<dbReference type="GO" id="GO:0015818">
    <property type="term" value="P:isoleucine transport"/>
    <property type="evidence" value="ECO:0007669"/>
    <property type="project" value="TreeGrafter"/>
</dbReference>
<dbReference type="PANTHER" id="PTHR30588">
    <property type="entry name" value="BRANCHED-CHAIN AMINO ACID TRANSPORT SYSTEM 2 CARRIER PROTEIN"/>
    <property type="match status" value="1"/>
</dbReference>
<feature type="transmembrane region" description="Helical" evidence="9">
    <location>
        <begin position="334"/>
        <end position="355"/>
    </location>
</feature>
<proteinExistence type="inferred from homology"/>
<protein>
    <recommendedName>
        <fullName evidence="9">Branched-chain amino acid transport system carrier protein</fullName>
    </recommendedName>
</protein>
<evidence type="ECO:0000256" key="5">
    <source>
        <dbReference type="ARBA" id="ARBA00022692"/>
    </source>
</evidence>
<dbReference type="EMBL" id="JABFIF010000041">
    <property type="protein sequence ID" value="NOH17223.1"/>
    <property type="molecule type" value="Genomic_DNA"/>
</dbReference>
<dbReference type="InterPro" id="IPR004685">
    <property type="entry name" value="Brnchd-chn_aa_trnsp_Livcs"/>
</dbReference>
<dbReference type="GO" id="GO:0015190">
    <property type="term" value="F:L-leucine transmembrane transporter activity"/>
    <property type="evidence" value="ECO:0007669"/>
    <property type="project" value="TreeGrafter"/>
</dbReference>
<keyword evidence="7 9" id="KW-1133">Transmembrane helix</keyword>
<comment type="similarity">
    <text evidence="2 9">Belongs to the branched chain amino acid transporter family.</text>
</comment>
<reference evidence="10 11" key="1">
    <citation type="submission" date="2020-05" db="EMBL/GenBank/DDBJ databases">
        <title>Draft genome sequence of Clostridium cochlearium strain AGROS13 isolated from a sheep dairy farm in New Zealand.</title>
        <authorList>
            <person name="Gupta T.B."/>
            <person name="Jauregui R."/>
            <person name="Risson A.N."/>
            <person name="Brightwell G."/>
            <person name="Maclean P."/>
        </authorList>
    </citation>
    <scope>NUCLEOTIDE SEQUENCE [LARGE SCALE GENOMIC DNA]</scope>
    <source>
        <strain evidence="10 11">AGROS13</strain>
    </source>
</reference>
<keyword evidence="3 9" id="KW-0813">Transport</keyword>
<feature type="transmembrane region" description="Helical" evidence="9">
    <location>
        <begin position="115"/>
        <end position="133"/>
    </location>
</feature>
<dbReference type="GeneID" id="70576588"/>
<feature type="transmembrane region" description="Helical" evidence="9">
    <location>
        <begin position="78"/>
        <end position="95"/>
    </location>
</feature>
<organism evidence="10 11">
    <name type="scientific">Clostridium cochlearium</name>
    <dbReference type="NCBI Taxonomy" id="1494"/>
    <lineage>
        <taxon>Bacteria</taxon>
        <taxon>Bacillati</taxon>
        <taxon>Bacillota</taxon>
        <taxon>Clostridia</taxon>
        <taxon>Eubacteriales</taxon>
        <taxon>Clostridiaceae</taxon>
        <taxon>Clostridium</taxon>
    </lineage>
</organism>
<keyword evidence="4" id="KW-1003">Cell membrane</keyword>
<feature type="transmembrane region" description="Helical" evidence="9">
    <location>
        <begin position="7"/>
        <end position="27"/>
    </location>
</feature>
<evidence type="ECO:0000256" key="1">
    <source>
        <dbReference type="ARBA" id="ARBA00004651"/>
    </source>
</evidence>
<evidence type="ECO:0000256" key="8">
    <source>
        <dbReference type="ARBA" id="ARBA00023136"/>
    </source>
</evidence>
<gene>
    <name evidence="10" type="primary">brnQ</name>
    <name evidence="10" type="ORF">HMJ28_12710</name>
</gene>
<evidence type="ECO:0000256" key="2">
    <source>
        <dbReference type="ARBA" id="ARBA00008540"/>
    </source>
</evidence>
<evidence type="ECO:0000256" key="9">
    <source>
        <dbReference type="RuleBase" id="RU362122"/>
    </source>
</evidence>
<evidence type="ECO:0000256" key="3">
    <source>
        <dbReference type="ARBA" id="ARBA00022448"/>
    </source>
</evidence>
<dbReference type="Pfam" id="PF05525">
    <property type="entry name" value="Branch_AA_trans"/>
    <property type="match status" value="1"/>
</dbReference>
<feature type="transmembrane region" description="Helical" evidence="9">
    <location>
        <begin position="311"/>
        <end position="328"/>
    </location>
</feature>
<evidence type="ECO:0000256" key="4">
    <source>
        <dbReference type="ARBA" id="ARBA00022475"/>
    </source>
</evidence>
<dbReference type="GO" id="GO:0015820">
    <property type="term" value="P:L-leucine transport"/>
    <property type="evidence" value="ECO:0007669"/>
    <property type="project" value="TreeGrafter"/>
</dbReference>
<evidence type="ECO:0000313" key="10">
    <source>
        <dbReference type="EMBL" id="NOH17223.1"/>
    </source>
</evidence>
<comment type="function">
    <text evidence="9">Component of the transport system for branched-chain amino acids.</text>
</comment>